<evidence type="ECO:0000259" key="15">
    <source>
        <dbReference type="Pfam" id="PF00155"/>
    </source>
</evidence>
<dbReference type="PROSITE" id="PS00599">
    <property type="entry name" value="AA_TRANSFER_CLASS_2"/>
    <property type="match status" value="1"/>
</dbReference>
<organism evidence="16 17">
    <name type="scientific">Buchnera aphidicola</name>
    <name type="common">Therioaphis trifolii</name>
    <dbReference type="NCBI Taxonomy" id="1241884"/>
    <lineage>
        <taxon>Bacteria</taxon>
        <taxon>Pseudomonadati</taxon>
        <taxon>Pseudomonadota</taxon>
        <taxon>Gammaproteobacteria</taxon>
        <taxon>Enterobacterales</taxon>
        <taxon>Erwiniaceae</taxon>
        <taxon>Buchnera</taxon>
    </lineage>
</organism>
<feature type="domain" description="Aminotransferase class I/classII large" evidence="15">
    <location>
        <begin position="49"/>
        <end position="349"/>
    </location>
</feature>
<dbReference type="InterPro" id="IPR005861">
    <property type="entry name" value="HisP_aminotrans"/>
</dbReference>
<dbReference type="SUPFAM" id="SSF53383">
    <property type="entry name" value="PLP-dependent transferases"/>
    <property type="match status" value="1"/>
</dbReference>
<dbReference type="GO" id="GO:0000105">
    <property type="term" value="P:L-histidine biosynthetic process"/>
    <property type="evidence" value="ECO:0007669"/>
    <property type="project" value="UniProtKB-UniRule"/>
</dbReference>
<dbReference type="RefSeq" id="WP_158349349.1">
    <property type="nucleotide sequence ID" value="NZ_CP032996.1"/>
</dbReference>
<evidence type="ECO:0000256" key="9">
    <source>
        <dbReference type="ARBA" id="ARBA00022679"/>
    </source>
</evidence>
<evidence type="ECO:0000256" key="3">
    <source>
        <dbReference type="ARBA" id="ARBA00007970"/>
    </source>
</evidence>
<name>A0A4D6YFZ0_9GAMM</name>
<dbReference type="Proteomes" id="UP000298603">
    <property type="component" value="Chromosome"/>
</dbReference>
<dbReference type="EMBL" id="CP032996">
    <property type="protein sequence ID" value="QCI27083.1"/>
    <property type="molecule type" value="Genomic_DNA"/>
</dbReference>
<dbReference type="InterPro" id="IPR001917">
    <property type="entry name" value="Aminotrans_II_pyridoxalP_BS"/>
</dbReference>
<evidence type="ECO:0000313" key="17">
    <source>
        <dbReference type="Proteomes" id="UP000298603"/>
    </source>
</evidence>
<keyword evidence="9 14" id="KW-0808">Transferase</keyword>
<comment type="similarity">
    <text evidence="3 14">Belongs to the class-II pyridoxal-phosphate-dependent aminotransferase family. Histidinol-phosphate aminotransferase subfamily.</text>
</comment>
<evidence type="ECO:0000256" key="2">
    <source>
        <dbReference type="ARBA" id="ARBA00005011"/>
    </source>
</evidence>
<dbReference type="NCBIfam" id="TIGR01141">
    <property type="entry name" value="hisC"/>
    <property type="match status" value="1"/>
</dbReference>
<dbReference type="GO" id="GO:0004400">
    <property type="term" value="F:histidinol-phosphate transaminase activity"/>
    <property type="evidence" value="ECO:0007669"/>
    <property type="project" value="UniProtKB-UniRule"/>
</dbReference>
<keyword evidence="17" id="KW-1185">Reference proteome</keyword>
<sequence>MESNIKKISRKDIVFLKAYKSARKIGGNGNIWLNANEFPESSMFNLNNIKLNRYPDCQPKELILRYSIYSNISIKNILVSRGSDEAIELLMRVFCIPGKDSIMTFPPTYGMYSKIAEIYGIKNISIPMIDNIFLDLLKIKKYLFKTKIIYICSPNNPTGNIINVDIIINILKLTLGKVIVVIDEAYIEFCINKSIIFLLKRFSNLVILRTLSKAFGLAGIRCGFTLAHSDIIKLLKKVIAPYPLPIPSINIAIQALSKTEILNMKNKVLKLNNNKIWLLNQLKKNNLIKHIFYSETNYLLVHFFNAKDVFHILWNQGIILRQQDHEMTLKNHIRISIGTKKECLCLINALKNISLN</sequence>
<proteinExistence type="inferred from homology"/>
<reference evidence="16 17" key="1">
    <citation type="submission" date="2018-10" db="EMBL/GenBank/DDBJ databases">
        <title>Comparative functional genomics of the obligate endosymbiont Buchnera aphidicola.</title>
        <authorList>
            <person name="Chong R.A."/>
        </authorList>
    </citation>
    <scope>NUCLEOTIDE SEQUENCE [LARGE SCALE GENOMIC DNA]</scope>
    <source>
        <strain evidence="16 17">Tma</strain>
    </source>
</reference>
<comment type="pathway">
    <text evidence="2 14">Amino-acid biosynthesis; L-histidine biosynthesis; L-histidine from 5-phospho-alpha-D-ribose 1-diphosphate: step 7/9.</text>
</comment>
<evidence type="ECO:0000256" key="4">
    <source>
        <dbReference type="ARBA" id="ARBA00011738"/>
    </source>
</evidence>
<dbReference type="HAMAP" id="MF_01023">
    <property type="entry name" value="HisC_aminotrans_2"/>
    <property type="match status" value="1"/>
</dbReference>
<accession>A0A4D6YFZ0</accession>
<gene>
    <name evidence="14" type="primary">hisC</name>
    <name evidence="16" type="ORF">D9V81_00400</name>
</gene>
<evidence type="ECO:0000256" key="8">
    <source>
        <dbReference type="ARBA" id="ARBA00022605"/>
    </source>
</evidence>
<evidence type="ECO:0000313" key="16">
    <source>
        <dbReference type="EMBL" id="QCI27083.1"/>
    </source>
</evidence>
<evidence type="ECO:0000256" key="5">
    <source>
        <dbReference type="ARBA" id="ARBA00012748"/>
    </source>
</evidence>
<dbReference type="InterPro" id="IPR015421">
    <property type="entry name" value="PyrdxlP-dep_Trfase_major"/>
</dbReference>
<keyword evidence="10 14" id="KW-0663">Pyridoxal phosphate</keyword>
<feature type="modified residue" description="N6-(pyridoxal phosphate)lysine" evidence="14">
    <location>
        <position position="213"/>
    </location>
</feature>
<dbReference type="InterPro" id="IPR015422">
    <property type="entry name" value="PyrdxlP-dep_Trfase_small"/>
</dbReference>
<evidence type="ECO:0000256" key="7">
    <source>
        <dbReference type="ARBA" id="ARBA00022576"/>
    </source>
</evidence>
<dbReference type="EC" id="2.6.1.9" evidence="5 14"/>
<dbReference type="PANTHER" id="PTHR42885">
    <property type="entry name" value="HISTIDINOL-PHOSPHATE AMINOTRANSFERASE-RELATED"/>
    <property type="match status" value="1"/>
</dbReference>
<comment type="catalytic activity">
    <reaction evidence="13 14">
        <text>L-histidinol phosphate + 2-oxoglutarate = 3-(imidazol-4-yl)-2-oxopropyl phosphate + L-glutamate</text>
        <dbReference type="Rhea" id="RHEA:23744"/>
        <dbReference type="ChEBI" id="CHEBI:16810"/>
        <dbReference type="ChEBI" id="CHEBI:29985"/>
        <dbReference type="ChEBI" id="CHEBI:57766"/>
        <dbReference type="ChEBI" id="CHEBI:57980"/>
        <dbReference type="EC" id="2.6.1.9"/>
    </reaction>
</comment>
<keyword evidence="8 14" id="KW-0028">Amino-acid biosynthesis</keyword>
<dbReference type="Pfam" id="PF00155">
    <property type="entry name" value="Aminotran_1_2"/>
    <property type="match status" value="1"/>
</dbReference>
<comment type="subunit">
    <text evidence="4 14">Homodimer.</text>
</comment>
<evidence type="ECO:0000256" key="11">
    <source>
        <dbReference type="ARBA" id="ARBA00023102"/>
    </source>
</evidence>
<dbReference type="GO" id="GO:0030170">
    <property type="term" value="F:pyridoxal phosphate binding"/>
    <property type="evidence" value="ECO:0007669"/>
    <property type="project" value="InterPro"/>
</dbReference>
<evidence type="ECO:0000256" key="13">
    <source>
        <dbReference type="ARBA" id="ARBA00047481"/>
    </source>
</evidence>
<comment type="cofactor">
    <cofactor evidence="1 14">
        <name>pyridoxal 5'-phosphate</name>
        <dbReference type="ChEBI" id="CHEBI:597326"/>
    </cofactor>
</comment>
<dbReference type="InterPro" id="IPR015424">
    <property type="entry name" value="PyrdxlP-dep_Trfase"/>
</dbReference>
<dbReference type="InterPro" id="IPR004839">
    <property type="entry name" value="Aminotransferase_I/II_large"/>
</dbReference>
<dbReference type="Gene3D" id="3.40.640.10">
    <property type="entry name" value="Type I PLP-dependent aspartate aminotransferase-like (Major domain)"/>
    <property type="match status" value="1"/>
</dbReference>
<dbReference type="PANTHER" id="PTHR42885:SF2">
    <property type="entry name" value="HISTIDINOL-PHOSPHATE AMINOTRANSFERASE"/>
    <property type="match status" value="1"/>
</dbReference>
<evidence type="ECO:0000256" key="14">
    <source>
        <dbReference type="HAMAP-Rule" id="MF_01023"/>
    </source>
</evidence>
<protein>
    <recommendedName>
        <fullName evidence="6 14">Histidinol-phosphate aminotransferase</fullName>
        <ecNumber evidence="5 14">2.6.1.9</ecNumber>
    </recommendedName>
    <alternativeName>
        <fullName evidence="12 14">Imidazole acetol-phosphate transaminase</fullName>
    </alternativeName>
</protein>
<dbReference type="AlphaFoldDB" id="A0A4D6YFZ0"/>
<evidence type="ECO:0000256" key="6">
    <source>
        <dbReference type="ARBA" id="ARBA00018048"/>
    </source>
</evidence>
<dbReference type="CDD" id="cd00609">
    <property type="entry name" value="AAT_like"/>
    <property type="match status" value="1"/>
</dbReference>
<keyword evidence="11 14" id="KW-0368">Histidine biosynthesis</keyword>
<dbReference type="UniPathway" id="UPA00031">
    <property type="reaction ID" value="UER00012"/>
</dbReference>
<dbReference type="OrthoDB" id="9813612at2"/>
<evidence type="ECO:0000256" key="10">
    <source>
        <dbReference type="ARBA" id="ARBA00022898"/>
    </source>
</evidence>
<evidence type="ECO:0000256" key="1">
    <source>
        <dbReference type="ARBA" id="ARBA00001933"/>
    </source>
</evidence>
<dbReference type="Gene3D" id="3.90.1150.10">
    <property type="entry name" value="Aspartate Aminotransferase, domain 1"/>
    <property type="match status" value="1"/>
</dbReference>
<evidence type="ECO:0000256" key="12">
    <source>
        <dbReference type="ARBA" id="ARBA00030262"/>
    </source>
</evidence>
<keyword evidence="7 14" id="KW-0032">Aminotransferase</keyword>